<dbReference type="Gene3D" id="1.20.1270.210">
    <property type="match status" value="1"/>
</dbReference>
<dbReference type="InterPro" id="IPR006427">
    <property type="entry name" value="Portal_HK97"/>
</dbReference>
<sequence length="409" mass="44715">MGWRLWRRRRPAQAPSDLVSISDPALAEYFRIGVGNYSGVPVGEATALGLSAMWRAVNLVSGTIAMLPMPTVREVDGVVTRVRSVFDDPGGVVGMTPFEWKQTVIAHQMMHGAACLAHVYNVGGALAGLVPIHPGSVQVDPPPKQAASELSTPYQRTYTAFLQDGSRREFTDKTMTYCPALSLDGRRGVGLLQVAANSLGIAVAGDRAAGKMFSDGALMSGLATPEEGEQWGPDDAQHIKQDLDLKTAGWENASGIAVINRRIHLQKWQMTNEEAQFHSSRQFQIEEIARFTGVPPHLLMQTEKQTSWGTGVAEQNRGLSRYTLAHWTARLEQRLSRLLAAPRSVRFDYHEWERPTPEQEIDLLIKQTGKPILTVNEARARLGLPPIAGGDVLALPSPQPGQQPQEVPA</sequence>
<dbReference type="EMBL" id="FMHY01000002">
    <property type="protein sequence ID" value="SCL43990.1"/>
    <property type="molecule type" value="Genomic_DNA"/>
</dbReference>
<dbReference type="EMBL" id="FMHY01000001">
    <property type="protein sequence ID" value="SCL43817.1"/>
    <property type="molecule type" value="Genomic_DNA"/>
</dbReference>
<dbReference type="InterPro" id="IPR006944">
    <property type="entry name" value="Phage/GTA_portal"/>
</dbReference>
<dbReference type="Gene3D" id="3.40.140.120">
    <property type="match status" value="1"/>
</dbReference>
<dbReference type="NCBIfam" id="TIGR01537">
    <property type="entry name" value="portal_HK97"/>
    <property type="match status" value="1"/>
</dbReference>
<protein>
    <submittedName>
        <fullName evidence="2">Phage portal protein, HK97 family</fullName>
    </submittedName>
</protein>
<accession>A0A1C6TQD8</accession>
<evidence type="ECO:0000313" key="3">
    <source>
        <dbReference type="Proteomes" id="UP000199696"/>
    </source>
</evidence>
<dbReference type="Pfam" id="PF04860">
    <property type="entry name" value="Phage_portal"/>
    <property type="match status" value="1"/>
</dbReference>
<dbReference type="Gene3D" id="3.30.1120.70">
    <property type="match status" value="1"/>
</dbReference>
<dbReference type="OrthoDB" id="9765386at2"/>
<dbReference type="Proteomes" id="UP000199696">
    <property type="component" value="Unassembled WGS sequence"/>
</dbReference>
<name>A0A1C6TQD8_9ACTN</name>
<gene>
    <name evidence="1" type="ORF">GA0070604_0024</name>
    <name evidence="2" type="ORF">GA0070604_0130</name>
</gene>
<proteinExistence type="predicted"/>
<evidence type="ECO:0000313" key="1">
    <source>
        <dbReference type="EMBL" id="SCL43817.1"/>
    </source>
</evidence>
<dbReference type="AlphaFoldDB" id="A0A1C6TQD8"/>
<reference evidence="3" key="1">
    <citation type="submission" date="2016-06" db="EMBL/GenBank/DDBJ databases">
        <authorList>
            <person name="Varghese N."/>
            <person name="Submissions Spin"/>
        </authorList>
    </citation>
    <scope>NUCLEOTIDE SEQUENCE [LARGE SCALE GENOMIC DNA]</scope>
    <source>
        <strain evidence="3">DSM 44814</strain>
    </source>
</reference>
<dbReference type="RefSeq" id="WP_091112149.1">
    <property type="nucleotide sequence ID" value="NZ_FMHY01000001.1"/>
</dbReference>
<reference evidence="2" key="2">
    <citation type="submission" date="2016-06" db="EMBL/GenBank/DDBJ databases">
        <authorList>
            <person name="Kjaerup R.B."/>
            <person name="Dalgaard T.S."/>
            <person name="Juul-Madsen H.R."/>
        </authorList>
    </citation>
    <scope>NUCLEOTIDE SEQUENCE [LARGE SCALE GENOMIC DNA]</scope>
    <source>
        <strain evidence="2">DSM 44814</strain>
    </source>
</reference>
<dbReference type="STRING" id="227316.GA0070604_0024"/>
<organism evidence="2 3">
    <name type="scientific">Micromonospora eburnea</name>
    <dbReference type="NCBI Taxonomy" id="227316"/>
    <lineage>
        <taxon>Bacteria</taxon>
        <taxon>Bacillati</taxon>
        <taxon>Actinomycetota</taxon>
        <taxon>Actinomycetes</taxon>
        <taxon>Micromonosporales</taxon>
        <taxon>Micromonosporaceae</taxon>
        <taxon>Micromonospora</taxon>
    </lineage>
</organism>
<keyword evidence="3" id="KW-1185">Reference proteome</keyword>
<evidence type="ECO:0000313" key="2">
    <source>
        <dbReference type="EMBL" id="SCL43990.1"/>
    </source>
</evidence>